<dbReference type="Proteomes" id="UP001652621">
    <property type="component" value="Unplaced"/>
</dbReference>
<comment type="function">
    <text evidence="14">DNA-dependent RNA polymerase catalyzes the transcription of DNA into RNA using the four ribonucleoside triphosphates as substrates. Largest and catalytic core component of RNA polymerase I which synthesizes ribosomal RNA precursors. Forms the polymerase active center together with the second largest subunit. A single stranded DNA template strand of the promoter is positioned within the central active site cleft of Pol I. A bridging helix emanates from RPA1 and crosses the cleft near the catalytic site and is thought to promote translocation of Pol I by acting as a ratchet that moves the RNA-DNA hybrid through the active site by switching from straight to bent conformations at each step of nucleotide addition.</text>
</comment>
<dbReference type="RefSeq" id="XP_005185073.1">
    <property type="nucleotide sequence ID" value="XM_005185016.3"/>
</dbReference>
<dbReference type="VEuPathDB" id="VectorBase:MDOA001802"/>
<dbReference type="InterPro" id="IPR015699">
    <property type="entry name" value="DNA-dir_RNA_pol1_lsu_N"/>
</dbReference>
<dbReference type="eggNOG" id="KOG0262">
    <property type="taxonomic scope" value="Eukaryota"/>
</dbReference>
<evidence type="ECO:0000256" key="5">
    <source>
        <dbReference type="ARBA" id="ARBA00022553"/>
    </source>
</evidence>
<evidence type="ECO:0000313" key="18">
    <source>
        <dbReference type="EnsemblMetazoa" id="MDOA001802-PA"/>
    </source>
</evidence>
<dbReference type="Gene3D" id="1.10.274.100">
    <property type="entry name" value="RNA polymerase Rpb1, domain 3"/>
    <property type="match status" value="1"/>
</dbReference>
<dbReference type="InterPro" id="IPR044893">
    <property type="entry name" value="RNA_pol_Rpb1_clamp_domain"/>
</dbReference>
<evidence type="ECO:0000256" key="3">
    <source>
        <dbReference type="ARBA" id="ARBA00011251"/>
    </source>
</evidence>
<dbReference type="Gene3D" id="6.20.50.80">
    <property type="match status" value="1"/>
</dbReference>
<dbReference type="EnsemblMetazoa" id="MDOA001802-RA">
    <property type="protein sequence ID" value="MDOA001802-PA"/>
    <property type="gene ID" value="MDOA001802"/>
</dbReference>
<evidence type="ECO:0000256" key="14">
    <source>
        <dbReference type="ARBA" id="ARBA00053996"/>
    </source>
</evidence>
<dbReference type="InterPro" id="IPR006592">
    <property type="entry name" value="RNA_pol_N"/>
</dbReference>
<keyword evidence="8" id="KW-0479">Metal-binding</keyword>
<comment type="subunit">
    <text evidence="3">Component of the RNA polymerase I (Pol I) complex consisting of at least 13 subunits.</text>
</comment>
<dbReference type="Pfam" id="PF04983">
    <property type="entry name" value="RNA_pol_Rpb1_3"/>
    <property type="match status" value="1"/>
</dbReference>
<feature type="compositionally biased region" description="Basic and acidic residues" evidence="16">
    <location>
        <begin position="1339"/>
        <end position="1353"/>
    </location>
</feature>
<dbReference type="Gene3D" id="2.40.40.20">
    <property type="match status" value="1"/>
</dbReference>
<dbReference type="PANTHER" id="PTHR19376">
    <property type="entry name" value="DNA-DIRECTED RNA POLYMERASE"/>
    <property type="match status" value="1"/>
</dbReference>
<evidence type="ECO:0000256" key="1">
    <source>
        <dbReference type="ARBA" id="ARBA00004604"/>
    </source>
</evidence>
<dbReference type="PANTHER" id="PTHR19376:SF11">
    <property type="entry name" value="DNA-DIRECTED RNA POLYMERASE I SUBUNIT RPA1"/>
    <property type="match status" value="1"/>
</dbReference>
<comment type="catalytic activity">
    <reaction evidence="13 15">
        <text>RNA(n) + a ribonucleoside 5'-triphosphate = RNA(n+1) + diphosphate</text>
        <dbReference type="Rhea" id="RHEA:21248"/>
        <dbReference type="Rhea" id="RHEA-COMP:14527"/>
        <dbReference type="Rhea" id="RHEA-COMP:17342"/>
        <dbReference type="ChEBI" id="CHEBI:33019"/>
        <dbReference type="ChEBI" id="CHEBI:61557"/>
        <dbReference type="ChEBI" id="CHEBI:140395"/>
        <dbReference type="EC" id="2.7.7.6"/>
    </reaction>
</comment>
<dbReference type="InterPro" id="IPR007083">
    <property type="entry name" value="RNA_pol_Rpb1_4"/>
</dbReference>
<dbReference type="Pfam" id="PF04997">
    <property type="entry name" value="RNA_pol_Rpb1_1"/>
    <property type="match status" value="1"/>
</dbReference>
<evidence type="ECO:0000313" key="19">
    <source>
        <dbReference type="Proteomes" id="UP001652621"/>
    </source>
</evidence>
<keyword evidence="11 15" id="KW-0804">Transcription</keyword>
<organism evidence="18">
    <name type="scientific">Musca domestica</name>
    <name type="common">House fly</name>
    <dbReference type="NCBI Taxonomy" id="7370"/>
    <lineage>
        <taxon>Eukaryota</taxon>
        <taxon>Metazoa</taxon>
        <taxon>Ecdysozoa</taxon>
        <taxon>Arthropoda</taxon>
        <taxon>Hexapoda</taxon>
        <taxon>Insecta</taxon>
        <taxon>Pterygota</taxon>
        <taxon>Neoptera</taxon>
        <taxon>Endopterygota</taxon>
        <taxon>Diptera</taxon>
        <taxon>Brachycera</taxon>
        <taxon>Muscomorpha</taxon>
        <taxon>Muscoidea</taxon>
        <taxon>Muscidae</taxon>
        <taxon>Musca</taxon>
    </lineage>
</organism>
<dbReference type="InterPro" id="IPR038120">
    <property type="entry name" value="Rpb1_funnel_sf"/>
</dbReference>
<dbReference type="STRING" id="7370.A0A1I8M6Q6"/>
<evidence type="ECO:0000259" key="17">
    <source>
        <dbReference type="SMART" id="SM00663"/>
    </source>
</evidence>
<evidence type="ECO:0000256" key="4">
    <source>
        <dbReference type="ARBA" id="ARBA00022478"/>
    </source>
</evidence>
<keyword evidence="4 15" id="KW-0240">DNA-directed RNA polymerase</keyword>
<comment type="similarity">
    <text evidence="2 15">Belongs to the RNA polymerase beta' chain family.</text>
</comment>
<dbReference type="Gene3D" id="3.30.1490.180">
    <property type="entry name" value="RNA polymerase ii"/>
    <property type="match status" value="1"/>
</dbReference>
<dbReference type="Pfam" id="PF05000">
    <property type="entry name" value="RNA_pol_Rpb1_4"/>
    <property type="match status" value="1"/>
</dbReference>
<dbReference type="Pfam" id="PF00623">
    <property type="entry name" value="RNA_pol_Rpb1_2"/>
    <property type="match status" value="1"/>
</dbReference>
<keyword evidence="9" id="KW-0862">Zinc</keyword>
<dbReference type="FunFam" id="1.10.274.100:FF:000012">
    <property type="entry name" value="DNA-directed RNA polymerase subunit"/>
    <property type="match status" value="1"/>
</dbReference>
<dbReference type="GO" id="GO:0003899">
    <property type="term" value="F:DNA-directed RNA polymerase activity"/>
    <property type="evidence" value="ECO:0007669"/>
    <property type="project" value="UniProtKB-EC"/>
</dbReference>
<dbReference type="GO" id="GO:0006351">
    <property type="term" value="P:DNA-templated transcription"/>
    <property type="evidence" value="ECO:0007669"/>
    <property type="project" value="InterPro"/>
</dbReference>
<evidence type="ECO:0000256" key="11">
    <source>
        <dbReference type="ARBA" id="ARBA00023163"/>
    </source>
</evidence>
<feature type="compositionally biased region" description="Acidic residues" evidence="16">
    <location>
        <begin position="1394"/>
        <end position="1421"/>
    </location>
</feature>
<dbReference type="InterPro" id="IPR000722">
    <property type="entry name" value="RNA_pol_asu"/>
</dbReference>
<dbReference type="InterPro" id="IPR045867">
    <property type="entry name" value="DNA-dir_RpoC_beta_prime"/>
</dbReference>
<name>A0A1I8M6Q6_MUSDO</name>
<dbReference type="InterPro" id="IPR047107">
    <property type="entry name" value="DNA-dir_RNA_pol1_lsu_C"/>
</dbReference>
<evidence type="ECO:0000256" key="2">
    <source>
        <dbReference type="ARBA" id="ARBA00006460"/>
    </source>
</evidence>
<gene>
    <name evidence="18" type="primary">101894554</name>
    <name evidence="20" type="synonym">LOC101894554</name>
</gene>
<dbReference type="CDD" id="cd01435">
    <property type="entry name" value="RNAP_I_RPA1_N"/>
    <property type="match status" value="1"/>
</dbReference>
<evidence type="ECO:0000256" key="13">
    <source>
        <dbReference type="ARBA" id="ARBA00048552"/>
    </source>
</evidence>
<proteinExistence type="inferred from homology"/>
<dbReference type="CDD" id="cd02735">
    <property type="entry name" value="RNAP_I_Rpa1_C"/>
    <property type="match status" value="1"/>
</dbReference>
<sequence length="1659" mass="186812">MGTMKTFDIDMFPSDLEFSVFTGDEIKRLSVVKVITGLTFDPLGHPLPGGLYDSLMGTFGKRMEPCGTCLDIQKCPGHMGHIELNALVYNPFFVKFVQKICNVSCMSCNKLQIKDHTLEMLSLQLRLLEAGYVVEAQELELYKSEVVFNSEETRVKTEYGDYVHPRVAEIYQLLGKGQSNQVNITKTSRAVRAAIINAALQRPMSKKCMHCHENLKTVRYMHHKLVYYISIAEMKSKFSDKEGLSGQHKVILADECRKFLRQVYENHSEMLKLFFPVLQLVCKSKNTDFCPVDIFFMDTIPVTPPKARPSNILHDQIVEHAQTGLYRNIIENNSVIRVIMKHIKGDCMDMSEEAQNVFAGAKGSNAYEKLYNAWQALQTSVNVLLDVTMSRESQNSAGLKQVLEKKEGLIRKHMMGKRVNYAARTVITPDPNINVEEIGIPDIFARKLSYPVPVTPWNVAELRKMVMNGPDVHPGANYIQDERGYTTVIPANNAAKRESMAKLLFNYPEKGIKIVHRHVLNGDILLLNRQPSLHRPSIMAHKARILQGEKTFRLHYSNCKAYNADFDGDEMNAHLPQSEVARSEAYNLVNVASNYLVPKDGTPLGGLIQDHVISGVKLSIRGRFFNRDDYQQLVFQGLSHIKTNITLLPPTIIKPIQLWSGKQVLSTIIINLIPEGYPAITLNSVAKIASKHWNVNKNRLALGGGNSLGENEMSESQVIIRNGELLAGVLDKQQYGATTYGLIHCMYELYGGNTSTCLLTAFTKVFTFFLQREGFTLGVKDILVTAEADAERRKIIQESREIGNTALASALDLEDVPSLDVLSEKMEDAYIKDPKFRVILDRKYKALLDSYTNDINKTCLPNGLITKFPENNLQLMVLSGAKGSMVNTMQISCLLGQIELEGKRPPLMISGKSLPSFTAFETSPKSGGYIDGRFMTGIQPQDFFFHCMAGREGLIDTAVKTSRSGYLQRCLIKHLEGLSVNYDLTVRDSDNCVVQYLYGEDGLDILKSKFFNTKFCTEFLTENSAVVVRPQELATIKVDDEVNKVQRHNKKIRSWLKKHNAGSQIDKRHISAFTHFSAELRNEIEVNKPNKLNSKTGRRRIDEAIIKLWRKADEDSKAQYEKKYPRCPDPTNSIYRQDSTFSSVSEKVEQIIADYVAIHPERKAAVSDVMYVKNAKALAAPGEPVGLLAAQSIGEPSTQMTLNTFHFAGRGEMNVTLGIPRLREILMMASANIKTPSMDIPIKPNQEKNAEKLRLSLNRVTLADVLQYVNVKTQLVHRPQRAQKYELTFQFLPREAYSEDFCVKPKQIIKYLSKKYFSLLFRAIIKSNSTKAAVIEVGETQKEDSTNDDKLDSGEAVAQKETANNDNDSSDDEQGEVDNDATGVKLKSRKMDENEYDDPDEAEEVNDANVDDDAADDEEDASASKNNENVDDDEEEEKPGKSDNITEKVMLNSMVENYVYDKKHYLWAKLTFNLDMKYKQPNISSIIKDLAEKSVVHQVDNIKRAIIYKGNNDEPTLKTDGINIVEMFKHNTILDLNRFYSNDIHAIARTYGIEAAARVIIQEVTNVFKVYGITVDRRHLSLIADYMTFDGTFQPLSRKGMEHSASPLQQMSFESCLQFLKNAAGMGCADELNSPSSRLMVGLPVRNGTGAFELLTKIC</sequence>
<reference evidence="20" key="2">
    <citation type="submission" date="2025-04" db="UniProtKB">
        <authorList>
            <consortium name="RefSeq"/>
        </authorList>
    </citation>
    <scope>IDENTIFICATION</scope>
    <source>
        <strain evidence="20">Aabys</strain>
    </source>
</reference>
<dbReference type="SMART" id="SM00663">
    <property type="entry name" value="RPOLA_N"/>
    <property type="match status" value="1"/>
</dbReference>
<dbReference type="InterPro" id="IPR007080">
    <property type="entry name" value="RNA_pol_Rpb1_1"/>
</dbReference>
<dbReference type="EC" id="2.7.7.6" evidence="15"/>
<evidence type="ECO:0000256" key="15">
    <source>
        <dbReference type="RuleBase" id="RU004279"/>
    </source>
</evidence>
<keyword evidence="12" id="KW-0539">Nucleus</keyword>
<evidence type="ECO:0000256" key="7">
    <source>
        <dbReference type="ARBA" id="ARBA00022695"/>
    </source>
</evidence>
<dbReference type="Gene3D" id="3.30.70.2850">
    <property type="match status" value="1"/>
</dbReference>
<feature type="compositionally biased region" description="Acidic residues" evidence="16">
    <location>
        <begin position="1368"/>
        <end position="1379"/>
    </location>
</feature>
<evidence type="ECO:0000256" key="10">
    <source>
        <dbReference type="ARBA" id="ARBA00022842"/>
    </source>
</evidence>
<keyword evidence="6 15" id="KW-0808">Transferase</keyword>
<dbReference type="KEGG" id="mde:101894554"/>
<evidence type="ECO:0000256" key="8">
    <source>
        <dbReference type="ARBA" id="ARBA00022723"/>
    </source>
</evidence>
<protein>
    <recommendedName>
        <fullName evidence="15">DNA-directed RNA polymerase subunit</fullName>
        <ecNumber evidence="15">2.7.7.6</ecNumber>
    </recommendedName>
</protein>
<evidence type="ECO:0000256" key="12">
    <source>
        <dbReference type="ARBA" id="ARBA00023242"/>
    </source>
</evidence>
<dbReference type="GO" id="GO:0005736">
    <property type="term" value="C:RNA polymerase I complex"/>
    <property type="evidence" value="ECO:0007669"/>
    <property type="project" value="TreeGrafter"/>
</dbReference>
<dbReference type="OrthoDB" id="270392at2759"/>
<reference evidence="18" key="1">
    <citation type="submission" date="2020-05" db="UniProtKB">
        <authorList>
            <consortium name="EnsemblMetazoa"/>
        </authorList>
    </citation>
    <scope>IDENTIFICATION</scope>
    <source>
        <strain evidence="18">Aabys</strain>
    </source>
</reference>
<evidence type="ECO:0000256" key="16">
    <source>
        <dbReference type="SAM" id="MobiDB-lite"/>
    </source>
</evidence>
<dbReference type="InterPro" id="IPR007066">
    <property type="entry name" value="RNA_pol_Rpb1_3"/>
</dbReference>
<accession>A0A1I8M6Q6</accession>
<feature type="region of interest" description="Disordered" evidence="16">
    <location>
        <begin position="1339"/>
        <end position="1444"/>
    </location>
</feature>
<dbReference type="Gene3D" id="6.10.250.2940">
    <property type="match status" value="1"/>
</dbReference>
<dbReference type="GO" id="GO:0003677">
    <property type="term" value="F:DNA binding"/>
    <property type="evidence" value="ECO:0007669"/>
    <property type="project" value="InterPro"/>
</dbReference>
<dbReference type="Gene3D" id="4.10.860.120">
    <property type="entry name" value="RNA polymerase II, clamp domain"/>
    <property type="match status" value="1"/>
</dbReference>
<dbReference type="InterPro" id="IPR042102">
    <property type="entry name" value="RNA_pol_Rpb1_3_sf"/>
</dbReference>
<dbReference type="Pfam" id="PF04998">
    <property type="entry name" value="RNA_pol_Rpb1_5"/>
    <property type="match status" value="1"/>
</dbReference>
<dbReference type="FunFam" id="2.40.40.20:FF:000019">
    <property type="entry name" value="DNA-directed RNA polymerase II subunit RPB1"/>
    <property type="match status" value="1"/>
</dbReference>
<keyword evidence="7 15" id="KW-0548">Nucleotidyltransferase</keyword>
<dbReference type="VEuPathDB" id="VectorBase:MDOMA2_003267"/>
<dbReference type="SUPFAM" id="SSF64484">
    <property type="entry name" value="beta and beta-prime subunits of DNA dependent RNA-polymerase"/>
    <property type="match status" value="1"/>
</dbReference>
<comment type="subcellular location">
    <subcellularLocation>
        <location evidence="1">Nucleus</location>
        <location evidence="1">Nucleolus</location>
    </subcellularLocation>
</comment>
<keyword evidence="5" id="KW-0597">Phosphoprotein</keyword>
<dbReference type="Gene3D" id="1.10.132.30">
    <property type="match status" value="1"/>
</dbReference>
<evidence type="ECO:0000256" key="6">
    <source>
        <dbReference type="ARBA" id="ARBA00022679"/>
    </source>
</evidence>
<dbReference type="GO" id="GO:0046872">
    <property type="term" value="F:metal ion binding"/>
    <property type="evidence" value="ECO:0007669"/>
    <property type="project" value="UniProtKB-KW"/>
</dbReference>
<dbReference type="InterPro" id="IPR007081">
    <property type="entry name" value="RNA_pol_Rpb1_5"/>
</dbReference>
<evidence type="ECO:0000256" key="9">
    <source>
        <dbReference type="ARBA" id="ARBA00022833"/>
    </source>
</evidence>
<dbReference type="CDD" id="cd00084">
    <property type="entry name" value="HMG-box_SF"/>
    <property type="match status" value="1"/>
</dbReference>
<keyword evidence="10" id="KW-0460">Magnesium</keyword>
<keyword evidence="19" id="KW-1185">Reference proteome</keyword>
<evidence type="ECO:0000313" key="20">
    <source>
        <dbReference type="RefSeq" id="XP_005185073.1"/>
    </source>
</evidence>
<feature type="domain" description="RNA polymerase N-terminal" evidence="17">
    <location>
        <begin position="293"/>
        <end position="619"/>
    </location>
</feature>